<sequence length="80" mass="9477">MKTLNVYVPDEKIKFMRELFDNLGLDWSFGRTIDAEMNDLPERPSPYELDEEARKKAAKVREESLKDVISRIEEMRKGRT</sequence>
<name>A0ABS5KDV7_9BACT</name>
<dbReference type="EMBL" id="JAGUCN010000023">
    <property type="protein sequence ID" value="MBS2213208.1"/>
    <property type="molecule type" value="Genomic_DNA"/>
</dbReference>
<organism evidence="1 2">
    <name type="scientific">Carboxylicivirga mesophila</name>
    <dbReference type="NCBI Taxonomy" id="1166478"/>
    <lineage>
        <taxon>Bacteria</taxon>
        <taxon>Pseudomonadati</taxon>
        <taxon>Bacteroidota</taxon>
        <taxon>Bacteroidia</taxon>
        <taxon>Marinilabiliales</taxon>
        <taxon>Marinilabiliaceae</taxon>
        <taxon>Carboxylicivirga</taxon>
    </lineage>
</organism>
<evidence type="ECO:0000313" key="2">
    <source>
        <dbReference type="Proteomes" id="UP000721861"/>
    </source>
</evidence>
<evidence type="ECO:0000313" key="1">
    <source>
        <dbReference type="EMBL" id="MBS2213208.1"/>
    </source>
</evidence>
<keyword evidence="2" id="KW-1185">Reference proteome</keyword>
<comment type="caution">
    <text evidence="1">The sequence shown here is derived from an EMBL/GenBank/DDBJ whole genome shotgun (WGS) entry which is preliminary data.</text>
</comment>
<proteinExistence type="predicted"/>
<protein>
    <submittedName>
        <fullName evidence="1">Uncharacterized protein</fullName>
    </submittedName>
</protein>
<dbReference type="RefSeq" id="WP_212230249.1">
    <property type="nucleotide sequence ID" value="NZ_JAGUCN010000023.1"/>
</dbReference>
<gene>
    <name evidence="1" type="ORF">KEM09_17475</name>
</gene>
<accession>A0ABS5KDV7</accession>
<reference evidence="1 2" key="1">
    <citation type="journal article" date="2014" name="Int. J. Syst. Evol. Microbiol.">
        <title>Carboxylicivirga gen. nov. in the family Marinilabiliaceae with two novel species, Carboxylicivirga mesophila sp. nov. and Carboxylicivirga taeanensis sp. nov., and reclassification of Cytophaga fermentans as Saccharicrinis fermentans gen. nov., comb. nov.</title>
        <authorList>
            <person name="Yang S.H."/>
            <person name="Seo H.S."/>
            <person name="Woo J.H."/>
            <person name="Oh H.M."/>
            <person name="Jang H."/>
            <person name="Lee J.H."/>
            <person name="Kim S.J."/>
            <person name="Kwon K.K."/>
        </authorList>
    </citation>
    <scope>NUCLEOTIDE SEQUENCE [LARGE SCALE GENOMIC DNA]</scope>
    <source>
        <strain evidence="1 2">JCM 18290</strain>
    </source>
</reference>
<dbReference type="Proteomes" id="UP000721861">
    <property type="component" value="Unassembled WGS sequence"/>
</dbReference>